<dbReference type="STRING" id="13706.A0A1X2H7J6"/>
<dbReference type="GO" id="GO:0022857">
    <property type="term" value="F:transmembrane transporter activity"/>
    <property type="evidence" value="ECO:0007669"/>
    <property type="project" value="InterPro"/>
</dbReference>
<evidence type="ECO:0000256" key="6">
    <source>
        <dbReference type="SAM" id="Phobius"/>
    </source>
</evidence>
<dbReference type="SUPFAM" id="SSF103473">
    <property type="entry name" value="MFS general substrate transporter"/>
    <property type="match status" value="1"/>
</dbReference>
<feature type="transmembrane region" description="Helical" evidence="6">
    <location>
        <begin position="458"/>
        <end position="482"/>
    </location>
</feature>
<gene>
    <name evidence="8" type="ORF">BCR43DRAFT_460220</name>
</gene>
<evidence type="ECO:0000313" key="9">
    <source>
        <dbReference type="Proteomes" id="UP000242180"/>
    </source>
</evidence>
<feature type="transmembrane region" description="Helical" evidence="6">
    <location>
        <begin position="287"/>
        <end position="305"/>
    </location>
</feature>
<feature type="transmembrane region" description="Helical" evidence="6">
    <location>
        <begin position="397"/>
        <end position="419"/>
    </location>
</feature>
<evidence type="ECO:0000259" key="7">
    <source>
        <dbReference type="PROSITE" id="PS50850"/>
    </source>
</evidence>
<dbReference type="CDD" id="cd17323">
    <property type="entry name" value="MFS_Tpo1_MDR_like"/>
    <property type="match status" value="1"/>
</dbReference>
<keyword evidence="9" id="KW-1185">Reference proteome</keyword>
<feature type="transmembrane region" description="Helical" evidence="6">
    <location>
        <begin position="325"/>
        <end position="343"/>
    </location>
</feature>
<dbReference type="InterPro" id="IPR036259">
    <property type="entry name" value="MFS_trans_sf"/>
</dbReference>
<dbReference type="Gene3D" id="1.20.1720.10">
    <property type="entry name" value="Multidrug resistance protein D"/>
    <property type="match status" value="1"/>
</dbReference>
<protein>
    <submittedName>
        <fullName evidence="8">Major facilitator superfamily domain-containing protein</fullName>
    </submittedName>
</protein>
<keyword evidence="2 6" id="KW-0812">Transmembrane</keyword>
<dbReference type="GO" id="GO:0005886">
    <property type="term" value="C:plasma membrane"/>
    <property type="evidence" value="ECO:0007669"/>
    <property type="project" value="TreeGrafter"/>
</dbReference>
<feature type="transmembrane region" description="Helical" evidence="6">
    <location>
        <begin position="76"/>
        <end position="97"/>
    </location>
</feature>
<keyword evidence="4 6" id="KW-0472">Membrane</keyword>
<feature type="transmembrane region" description="Helical" evidence="6">
    <location>
        <begin position="117"/>
        <end position="134"/>
    </location>
</feature>
<proteinExistence type="predicted"/>
<evidence type="ECO:0000313" key="8">
    <source>
        <dbReference type="EMBL" id="ORY94533.1"/>
    </source>
</evidence>
<dbReference type="Proteomes" id="UP000242180">
    <property type="component" value="Unassembled WGS sequence"/>
</dbReference>
<dbReference type="PROSITE" id="PS50850">
    <property type="entry name" value="MFS"/>
    <property type="match status" value="1"/>
</dbReference>
<feature type="region of interest" description="Disordered" evidence="5">
    <location>
        <begin position="1"/>
        <end position="30"/>
    </location>
</feature>
<feature type="transmembrane region" description="Helical" evidence="6">
    <location>
        <begin position="176"/>
        <end position="196"/>
    </location>
</feature>
<evidence type="ECO:0000256" key="1">
    <source>
        <dbReference type="ARBA" id="ARBA00004141"/>
    </source>
</evidence>
<dbReference type="InParanoid" id="A0A1X2H7J6"/>
<dbReference type="EMBL" id="MCGN01000007">
    <property type="protein sequence ID" value="ORY94533.1"/>
    <property type="molecule type" value="Genomic_DNA"/>
</dbReference>
<organism evidence="8 9">
    <name type="scientific">Syncephalastrum racemosum</name>
    <name type="common">Filamentous fungus</name>
    <dbReference type="NCBI Taxonomy" id="13706"/>
    <lineage>
        <taxon>Eukaryota</taxon>
        <taxon>Fungi</taxon>
        <taxon>Fungi incertae sedis</taxon>
        <taxon>Mucoromycota</taxon>
        <taxon>Mucoromycotina</taxon>
        <taxon>Mucoromycetes</taxon>
        <taxon>Mucorales</taxon>
        <taxon>Syncephalastraceae</taxon>
        <taxon>Syncephalastrum</taxon>
    </lineage>
</organism>
<dbReference type="AlphaFoldDB" id="A0A1X2H7J6"/>
<evidence type="ECO:0000256" key="5">
    <source>
        <dbReference type="SAM" id="MobiDB-lite"/>
    </source>
</evidence>
<dbReference type="OMA" id="YGYTEWQ"/>
<feature type="compositionally biased region" description="Basic and acidic residues" evidence="5">
    <location>
        <begin position="1"/>
        <end position="19"/>
    </location>
</feature>
<name>A0A1X2H7J6_SYNRA</name>
<reference evidence="8 9" key="1">
    <citation type="submission" date="2016-07" db="EMBL/GenBank/DDBJ databases">
        <title>Pervasive Adenine N6-methylation of Active Genes in Fungi.</title>
        <authorList>
            <consortium name="DOE Joint Genome Institute"/>
            <person name="Mondo S.J."/>
            <person name="Dannebaum R.O."/>
            <person name="Kuo R.C."/>
            <person name="Labutti K."/>
            <person name="Haridas S."/>
            <person name="Kuo A."/>
            <person name="Salamov A."/>
            <person name="Ahrendt S.R."/>
            <person name="Lipzen A."/>
            <person name="Sullivan W."/>
            <person name="Andreopoulos W.B."/>
            <person name="Clum A."/>
            <person name="Lindquist E."/>
            <person name="Daum C."/>
            <person name="Ramamoorthy G.K."/>
            <person name="Gryganskyi A."/>
            <person name="Culley D."/>
            <person name="Magnuson J.K."/>
            <person name="James T.Y."/>
            <person name="O'Malley M.A."/>
            <person name="Stajich J.E."/>
            <person name="Spatafora J.W."/>
            <person name="Visel A."/>
            <person name="Grigoriev I.V."/>
        </authorList>
    </citation>
    <scope>NUCLEOTIDE SEQUENCE [LARGE SCALE GENOMIC DNA]</scope>
    <source>
        <strain evidence="8 9">NRRL 2496</strain>
    </source>
</reference>
<dbReference type="PANTHER" id="PTHR23502:SF5">
    <property type="entry name" value="QUINIDINE RESISTANCE PROTEIN 3"/>
    <property type="match status" value="1"/>
</dbReference>
<keyword evidence="3 6" id="KW-1133">Transmembrane helix</keyword>
<feature type="transmembrane region" description="Helical" evidence="6">
    <location>
        <begin position="203"/>
        <end position="228"/>
    </location>
</feature>
<evidence type="ECO:0000256" key="2">
    <source>
        <dbReference type="ARBA" id="ARBA00022692"/>
    </source>
</evidence>
<comment type="caution">
    <text evidence="8">The sequence shown here is derived from an EMBL/GenBank/DDBJ whole genome shotgun (WGS) entry which is preliminary data.</text>
</comment>
<dbReference type="Pfam" id="PF07690">
    <property type="entry name" value="MFS_1"/>
    <property type="match status" value="1"/>
</dbReference>
<accession>A0A1X2H7J6</accession>
<sequence>MSDINRDPEPTENHIRTLENESDTSTLEDTPQDRIENKENVDLDKTRCYTSWIKYALGDIYADDDPNDLSDRRKNIIIAIVAFGGVSGPLGSMIYMPALLSVARDLHTTSSAVNGTVSAYVIFMGVAPLIWASLSEQYGRKRMYFISNLISVVTSIICAFAKNIGVLIFFRAIQSAGANAGLTLGAGVIADTIPVARRGKAYGFFYIGPLVGPVIGPTIGGFLCQYLGWQSTFVFQAILGGILLVITTVLLPETLRKGKIQQKNTQGAWQQLKRDFKPMFVMMRDKTVILITTYHTIVFASLYFLNPTITNTFQKLYGYTEWQVGLCYLPLGIGLMIGSIVSGQQSDAVLNKAIAKGCPGKSELRLRASYPASSFIPAGYIIYGWTTQMKIEVYGPLIGLFVYALGQMFAFTPTSVYLVDSKPGSSATAVGITNCVRSIMGAITAIFSTQAIDKAGTGILFTILAVINVLNILLIIACSVFGEKWREQFEHQHGHAMPATALHETKGVPMEQVAATDEEHRVGLHMARITSKHSAL</sequence>
<dbReference type="InterPro" id="IPR020846">
    <property type="entry name" value="MFS_dom"/>
</dbReference>
<feature type="transmembrane region" description="Helical" evidence="6">
    <location>
        <begin position="146"/>
        <end position="170"/>
    </location>
</feature>
<feature type="domain" description="Major facilitator superfamily (MFS) profile" evidence="7">
    <location>
        <begin position="77"/>
        <end position="480"/>
    </location>
</feature>
<feature type="transmembrane region" description="Helical" evidence="6">
    <location>
        <begin position="234"/>
        <end position="251"/>
    </location>
</feature>
<dbReference type="InterPro" id="IPR011701">
    <property type="entry name" value="MFS"/>
</dbReference>
<evidence type="ECO:0000256" key="4">
    <source>
        <dbReference type="ARBA" id="ARBA00023136"/>
    </source>
</evidence>
<comment type="subcellular location">
    <subcellularLocation>
        <location evidence="1">Membrane</location>
        <topology evidence="1">Multi-pass membrane protein</topology>
    </subcellularLocation>
</comment>
<dbReference type="PANTHER" id="PTHR23502">
    <property type="entry name" value="MAJOR FACILITATOR SUPERFAMILY"/>
    <property type="match status" value="1"/>
</dbReference>
<evidence type="ECO:0000256" key="3">
    <source>
        <dbReference type="ARBA" id="ARBA00022989"/>
    </source>
</evidence>
<dbReference type="OrthoDB" id="3936150at2759"/>